<evidence type="ECO:0000313" key="14">
    <source>
        <dbReference type="Proteomes" id="UP000002320"/>
    </source>
</evidence>
<feature type="domain" description="C2H2-type" evidence="11">
    <location>
        <begin position="300"/>
        <end position="327"/>
    </location>
</feature>
<dbReference type="InParanoid" id="B0VZR1"/>
<proteinExistence type="predicted"/>
<evidence type="ECO:0000256" key="4">
    <source>
        <dbReference type="ARBA" id="ARBA00022771"/>
    </source>
</evidence>
<evidence type="ECO:0000256" key="8">
    <source>
        <dbReference type="ARBA" id="ARBA00023242"/>
    </source>
</evidence>
<dbReference type="PROSITE" id="PS00028">
    <property type="entry name" value="ZINC_FINGER_C2H2_1"/>
    <property type="match status" value="1"/>
</dbReference>
<protein>
    <recommendedName>
        <fullName evidence="11">C2H2-type domain-containing protein</fullName>
    </recommendedName>
</protein>
<dbReference type="GO" id="GO:0000978">
    <property type="term" value="F:RNA polymerase II cis-regulatory region sequence-specific DNA binding"/>
    <property type="evidence" value="ECO:0007669"/>
    <property type="project" value="TreeGrafter"/>
</dbReference>
<dbReference type="FunFam" id="3.30.160.60:FF:000100">
    <property type="entry name" value="Zinc finger 45-like"/>
    <property type="match status" value="1"/>
</dbReference>
<dbReference type="PROSITE" id="PS50157">
    <property type="entry name" value="ZINC_FINGER_C2H2_2"/>
    <property type="match status" value="2"/>
</dbReference>
<evidence type="ECO:0000256" key="2">
    <source>
        <dbReference type="ARBA" id="ARBA00022723"/>
    </source>
</evidence>
<dbReference type="Pfam" id="PF00096">
    <property type="entry name" value="zf-C2H2"/>
    <property type="match status" value="1"/>
</dbReference>
<dbReference type="VEuPathDB" id="VectorBase:CPIJ000180"/>
<keyword evidence="4 9" id="KW-0863">Zinc-finger</keyword>
<dbReference type="InterPro" id="IPR013087">
    <property type="entry name" value="Znf_C2H2_type"/>
</dbReference>
<evidence type="ECO:0000256" key="3">
    <source>
        <dbReference type="ARBA" id="ARBA00022737"/>
    </source>
</evidence>
<evidence type="ECO:0000256" key="1">
    <source>
        <dbReference type="ARBA" id="ARBA00004123"/>
    </source>
</evidence>
<name>B0VZR1_CULQU</name>
<keyword evidence="5" id="KW-0862">Zinc</keyword>
<dbReference type="AlphaFoldDB" id="B0VZR1"/>
<dbReference type="VEuPathDB" id="VectorBase:CQUJHB011595"/>
<evidence type="ECO:0000256" key="10">
    <source>
        <dbReference type="SAM" id="MobiDB-lite"/>
    </source>
</evidence>
<dbReference type="STRING" id="7176.B0VZR1"/>
<dbReference type="InterPro" id="IPR051969">
    <property type="entry name" value="Zinc-finger_DNA-bd_regulators"/>
</dbReference>
<dbReference type="Proteomes" id="UP000002320">
    <property type="component" value="Unassembled WGS sequence"/>
</dbReference>
<evidence type="ECO:0000256" key="5">
    <source>
        <dbReference type="ARBA" id="ARBA00022833"/>
    </source>
</evidence>
<dbReference type="GO" id="GO:0008270">
    <property type="term" value="F:zinc ion binding"/>
    <property type="evidence" value="ECO:0007669"/>
    <property type="project" value="UniProtKB-KW"/>
</dbReference>
<dbReference type="InterPro" id="IPR036236">
    <property type="entry name" value="Znf_C2H2_sf"/>
</dbReference>
<feature type="compositionally biased region" description="Low complexity" evidence="10">
    <location>
        <begin position="70"/>
        <end position="80"/>
    </location>
</feature>
<keyword evidence="7" id="KW-0804">Transcription</keyword>
<dbReference type="KEGG" id="cqu:CpipJ_CPIJ000180"/>
<dbReference type="eggNOG" id="KOG1721">
    <property type="taxonomic scope" value="Eukaryota"/>
</dbReference>
<keyword evidence="14" id="KW-1185">Reference proteome</keyword>
<comment type="subcellular location">
    <subcellularLocation>
        <location evidence="1">Nucleus</location>
    </subcellularLocation>
</comment>
<evidence type="ECO:0000313" key="12">
    <source>
        <dbReference type="EMBL" id="EDS35153.1"/>
    </source>
</evidence>
<evidence type="ECO:0000259" key="11">
    <source>
        <dbReference type="PROSITE" id="PS50157"/>
    </source>
</evidence>
<feature type="compositionally biased region" description="Low complexity" evidence="10">
    <location>
        <begin position="51"/>
        <end position="61"/>
    </location>
</feature>
<keyword evidence="6" id="KW-0805">Transcription regulation</keyword>
<reference evidence="12" key="1">
    <citation type="submission" date="2007-03" db="EMBL/GenBank/DDBJ databases">
        <title>Annotation of Culex pipiens quinquefasciatus.</title>
        <authorList>
            <consortium name="The Broad Institute Genome Sequencing Platform"/>
            <person name="Atkinson P.W."/>
            <person name="Hemingway J."/>
            <person name="Christensen B.M."/>
            <person name="Higgs S."/>
            <person name="Kodira C."/>
            <person name="Hannick L."/>
            <person name="Megy K."/>
            <person name="O'Leary S."/>
            <person name="Pearson M."/>
            <person name="Haas B.J."/>
            <person name="Mauceli E."/>
            <person name="Wortman J.R."/>
            <person name="Lee N.H."/>
            <person name="Guigo R."/>
            <person name="Stanke M."/>
            <person name="Alvarado L."/>
            <person name="Amedeo P."/>
            <person name="Antoine C.H."/>
            <person name="Arensburger P."/>
            <person name="Bidwell S.L."/>
            <person name="Crawford M."/>
            <person name="Camaro F."/>
            <person name="Devon K."/>
            <person name="Engels R."/>
            <person name="Hammond M."/>
            <person name="Howarth C."/>
            <person name="Koehrsen M."/>
            <person name="Lawson D."/>
            <person name="Montgomery P."/>
            <person name="Nene V."/>
            <person name="Nusbaum C."/>
            <person name="Puiu D."/>
            <person name="Romero-Severson J."/>
            <person name="Severson D.W."/>
            <person name="Shumway M."/>
            <person name="Sisk P."/>
            <person name="Stolte C."/>
            <person name="Zeng Q."/>
            <person name="Eisenstadt E."/>
            <person name="Fraser-Liggett C."/>
            <person name="Strausberg R."/>
            <person name="Galagan J."/>
            <person name="Birren B."/>
            <person name="Collins F.H."/>
        </authorList>
    </citation>
    <scope>NUCLEOTIDE SEQUENCE [LARGE SCALE GENOMIC DNA]</scope>
    <source>
        <strain evidence="12">JHB</strain>
    </source>
</reference>
<organism>
    <name type="scientific">Culex quinquefasciatus</name>
    <name type="common">Southern house mosquito</name>
    <name type="synonym">Culex pungens</name>
    <dbReference type="NCBI Taxonomy" id="7176"/>
    <lineage>
        <taxon>Eukaryota</taxon>
        <taxon>Metazoa</taxon>
        <taxon>Ecdysozoa</taxon>
        <taxon>Arthropoda</taxon>
        <taxon>Hexapoda</taxon>
        <taxon>Insecta</taxon>
        <taxon>Pterygota</taxon>
        <taxon>Neoptera</taxon>
        <taxon>Endopterygota</taxon>
        <taxon>Diptera</taxon>
        <taxon>Nematocera</taxon>
        <taxon>Culicoidea</taxon>
        <taxon>Culicidae</taxon>
        <taxon>Culicinae</taxon>
        <taxon>Culicini</taxon>
        <taxon>Culex</taxon>
        <taxon>Culex</taxon>
    </lineage>
</organism>
<evidence type="ECO:0000256" key="9">
    <source>
        <dbReference type="PROSITE-ProRule" id="PRU00042"/>
    </source>
</evidence>
<feature type="compositionally biased region" description="Polar residues" evidence="10">
    <location>
        <begin position="38"/>
        <end position="50"/>
    </location>
</feature>
<evidence type="ECO:0000313" key="13">
    <source>
        <dbReference type="EnsemblMetazoa" id="CPIJ000180-PA"/>
    </source>
</evidence>
<dbReference type="OrthoDB" id="10042249at2759"/>
<dbReference type="EMBL" id="DS231815">
    <property type="protein sequence ID" value="EDS35153.1"/>
    <property type="molecule type" value="Genomic_DNA"/>
</dbReference>
<dbReference type="PANTHER" id="PTHR45944">
    <property type="entry name" value="SCHNURRI, ISOFORM F"/>
    <property type="match status" value="1"/>
</dbReference>
<dbReference type="Gene3D" id="3.30.160.60">
    <property type="entry name" value="Classic Zinc Finger"/>
    <property type="match status" value="2"/>
</dbReference>
<dbReference type="SUPFAM" id="SSF57667">
    <property type="entry name" value="beta-beta-alpha zinc fingers"/>
    <property type="match status" value="1"/>
</dbReference>
<feature type="region of interest" description="Disordered" evidence="10">
    <location>
        <begin position="15"/>
        <end position="80"/>
    </location>
</feature>
<accession>B0VZR1</accession>
<gene>
    <name evidence="13" type="primary">6031098</name>
    <name evidence="12" type="ORF">CpipJ_CPIJ000180</name>
</gene>
<evidence type="ECO:0000256" key="6">
    <source>
        <dbReference type="ARBA" id="ARBA00023015"/>
    </source>
</evidence>
<dbReference type="GO" id="GO:0000981">
    <property type="term" value="F:DNA-binding transcription factor activity, RNA polymerase II-specific"/>
    <property type="evidence" value="ECO:0007669"/>
    <property type="project" value="TreeGrafter"/>
</dbReference>
<dbReference type="SMART" id="SM00355">
    <property type="entry name" value="ZnF_C2H2"/>
    <property type="match status" value="2"/>
</dbReference>
<dbReference type="PANTHER" id="PTHR45944:SF2">
    <property type="entry name" value="SCHNURRI, ISOFORM F"/>
    <property type="match status" value="1"/>
</dbReference>
<keyword evidence="3" id="KW-0677">Repeat</keyword>
<evidence type="ECO:0000256" key="7">
    <source>
        <dbReference type="ARBA" id="ARBA00023163"/>
    </source>
</evidence>
<dbReference type="EnsemblMetazoa" id="CPIJ000180-RA">
    <property type="protein sequence ID" value="CPIJ000180-PA"/>
    <property type="gene ID" value="CPIJ000180"/>
</dbReference>
<sequence>MALRMALNLAYHPAQPPRVSTATTHDPGGGALPPAMEISNSCSESKITSVSQQQQQQQQSQNTKPSTNLAAVSSSGASNSSDLKYLHKKFKRIASASLGEVTSASESSSSGVAVVPSTAISSNAVVAPFEPVQRPPSSLTPSPTCAKQGVVVGNLVRSSVEVSEQQQQQRVQPIVDETNYSSRLQLTPLSSVGGDHQNLQQQHSNGASLNCANHISDSNSFISSSNHIPREESEEFKPYYPSVNNNSAFNTSSDPSEKNQPLSVSYEGANSAALFYANGGPVGSEVVSTSATATTAPGRYVCPYCSMNCSKPSVLQKHIRRHTNERPFRCDPCGIAFKTKSNLYKHCR</sequence>
<dbReference type="HOGENOM" id="CLU_797548_0_0_1"/>
<feature type="domain" description="C2H2-type" evidence="11">
    <location>
        <begin position="328"/>
        <end position="348"/>
    </location>
</feature>
<keyword evidence="2" id="KW-0479">Metal-binding</keyword>
<keyword evidence="8" id="KW-0539">Nucleus</keyword>
<dbReference type="GO" id="GO:0005634">
    <property type="term" value="C:nucleus"/>
    <property type="evidence" value="ECO:0007669"/>
    <property type="project" value="UniProtKB-SubCell"/>
</dbReference>
<reference evidence="13" key="2">
    <citation type="submission" date="2020-05" db="UniProtKB">
        <authorList>
            <consortium name="EnsemblMetazoa"/>
        </authorList>
    </citation>
    <scope>IDENTIFICATION</scope>
    <source>
        <strain evidence="13">JHB</strain>
    </source>
</reference>